<evidence type="ECO:0000256" key="1">
    <source>
        <dbReference type="SAM" id="MobiDB-lite"/>
    </source>
</evidence>
<feature type="region of interest" description="Disordered" evidence="1">
    <location>
        <begin position="1"/>
        <end position="36"/>
    </location>
</feature>
<gene>
    <name evidence="3" type="ORF">CSUI_003672</name>
</gene>
<proteinExistence type="predicted"/>
<feature type="region of interest" description="Disordered" evidence="1">
    <location>
        <begin position="681"/>
        <end position="712"/>
    </location>
</feature>
<dbReference type="AlphaFoldDB" id="A0A2C6KEN4"/>
<feature type="non-terminal residue" evidence="3">
    <location>
        <position position="900"/>
    </location>
</feature>
<feature type="region of interest" description="Disordered" evidence="1">
    <location>
        <begin position="508"/>
        <end position="632"/>
    </location>
</feature>
<accession>A0A2C6KEN4</accession>
<dbReference type="PANTHER" id="PTHR34117:SF1">
    <property type="entry name" value="STYLE CELL-CYCLE INHIBITOR 1"/>
    <property type="match status" value="1"/>
</dbReference>
<dbReference type="EMBL" id="MIGC01001657">
    <property type="protein sequence ID" value="PHJ22481.1"/>
    <property type="molecule type" value="Genomic_DNA"/>
</dbReference>
<keyword evidence="2 3" id="KW-0812">Transmembrane</keyword>
<evidence type="ECO:0000313" key="4">
    <source>
        <dbReference type="Proteomes" id="UP000221165"/>
    </source>
</evidence>
<evidence type="ECO:0000313" key="3">
    <source>
        <dbReference type="EMBL" id="PHJ22481.1"/>
    </source>
</evidence>
<feature type="compositionally biased region" description="Basic and acidic residues" evidence="1">
    <location>
        <begin position="514"/>
        <end position="592"/>
    </location>
</feature>
<keyword evidence="2" id="KW-0472">Membrane</keyword>
<evidence type="ECO:0000256" key="2">
    <source>
        <dbReference type="SAM" id="Phobius"/>
    </source>
</evidence>
<feature type="region of interest" description="Disordered" evidence="1">
    <location>
        <begin position="306"/>
        <end position="358"/>
    </location>
</feature>
<sequence>YQPPPPLPQAHPLNLNTKQRKKKKNGASFSSCRSQTFSSICDSHTKGGEQACSPPRGSTISSSNTSSLFSSLSSLSPFLHSFFSSSSSSCSSREYFYLTSLLSKFSSSLRAGIHRRTSPSSLHCSLSFLSFQSPFSQAHSLPPLSCLSSSSSPSPSSSILSSQISTSSSLAFAISSSSSSPFYCERLLRSSLERKTRLYGATRSGVAIPPQVASFGRTFVFAFLKPLKKDQEKKKKKQKENEVRLSHEEEKKERKEEKDGEDELRTAEEKKRRSYFEDFDESYDVNEEVRRLNELHKFYAVHTYPTTTSPTPTALSDAPHHCQEEEEELGKNDNSSSSSIISRKRLDPPPPCLPFPRRLNFPLTRRKRTSSLLFPSPLPRPSSSSSSSSSSEAFCPCPSFVAFSPASSSSSISPVFPSLPIPPNLSAWGGFPLPSSTSSSSHAFLSPSLLGDWLVSQSMGRQHMQSLNIYAFDSEALPIKASEGSGVRTEDERGITIEKTLAAYAEAAPAKTGLRNEEEERKALEERNREIERNLRGHDQGYDARRDEQEKEKIDKEKESEEKRNVKAKKQEGHTSTEAEKGEKLLSSHHTDISSSHLFLSSSSSSCSSSPSSSSSPPPLSSSSPSVSSSSHRLGEGYEAYLDQLDESARGGGVAVEMWIPGVKAKDILIELRLVGREESLERVDDRRHQGSREETDKGEGREEEDEKHKMGDQHYELDEDFIFKEKVEHVEDRMFTKEKKKWIPSILPMLIINLPKSKQVLRWEIETFRTRQRKGKMMSEYDRIQRAYRLVWPADIRAAVARLDSGRLLVVVPPLHDDDVPSAPFDPYEDAKILPKRLHVEGNAKPLLPLLLILLLILLFTVTMAMLTKRLTQQHIHTDARERTSVFFLFFVFCLPLLC</sequence>
<reference evidence="3 4" key="1">
    <citation type="journal article" date="2017" name="Int. J. Parasitol.">
        <title>The genome of the protozoan parasite Cystoisospora suis and a reverse vaccinology approach to identify vaccine candidates.</title>
        <authorList>
            <person name="Palmieri N."/>
            <person name="Shrestha A."/>
            <person name="Ruttkowski B."/>
            <person name="Beck T."/>
            <person name="Vogl C."/>
            <person name="Tomley F."/>
            <person name="Blake D.P."/>
            <person name="Joachim A."/>
        </authorList>
    </citation>
    <scope>NUCLEOTIDE SEQUENCE [LARGE SCALE GENOMIC DNA]</scope>
    <source>
        <strain evidence="3 4">Wien I</strain>
    </source>
</reference>
<feature type="non-terminal residue" evidence="3">
    <location>
        <position position="1"/>
    </location>
</feature>
<feature type="region of interest" description="Disordered" evidence="1">
    <location>
        <begin position="232"/>
        <end position="271"/>
    </location>
</feature>
<dbReference type="VEuPathDB" id="ToxoDB:CSUI_003672"/>
<dbReference type="Proteomes" id="UP000221165">
    <property type="component" value="Unassembled WGS sequence"/>
</dbReference>
<feature type="compositionally biased region" description="Low complexity" evidence="1">
    <location>
        <begin position="594"/>
        <end position="631"/>
    </location>
</feature>
<keyword evidence="4" id="KW-1185">Reference proteome</keyword>
<dbReference type="InterPro" id="IPR044688">
    <property type="entry name" value="SCI-1-like"/>
</dbReference>
<dbReference type="RefSeq" id="XP_067924158.1">
    <property type="nucleotide sequence ID" value="XM_068063867.1"/>
</dbReference>
<keyword evidence="2" id="KW-1133">Transmembrane helix</keyword>
<feature type="transmembrane region" description="Helical" evidence="2">
    <location>
        <begin position="848"/>
        <end position="869"/>
    </location>
</feature>
<comment type="caution">
    <text evidence="3">The sequence shown here is derived from an EMBL/GenBank/DDBJ whole genome shotgun (WGS) entry which is preliminary data.</text>
</comment>
<dbReference type="PANTHER" id="PTHR34117">
    <property type="entry name" value="STYLE CELL-CYCLE INHIBITOR 1"/>
    <property type="match status" value="1"/>
</dbReference>
<name>A0A2C6KEN4_9APIC</name>
<protein>
    <submittedName>
        <fullName evidence="3">Transmembrane</fullName>
    </submittedName>
</protein>
<organism evidence="3 4">
    <name type="scientific">Cystoisospora suis</name>
    <dbReference type="NCBI Taxonomy" id="483139"/>
    <lineage>
        <taxon>Eukaryota</taxon>
        <taxon>Sar</taxon>
        <taxon>Alveolata</taxon>
        <taxon>Apicomplexa</taxon>
        <taxon>Conoidasida</taxon>
        <taxon>Coccidia</taxon>
        <taxon>Eucoccidiorida</taxon>
        <taxon>Eimeriorina</taxon>
        <taxon>Sarcocystidae</taxon>
        <taxon>Cystoisospora</taxon>
    </lineage>
</organism>
<dbReference type="OrthoDB" id="333127at2759"/>
<dbReference type="GeneID" id="94427078"/>